<dbReference type="GO" id="GO:0005737">
    <property type="term" value="C:cytoplasm"/>
    <property type="evidence" value="ECO:0007669"/>
    <property type="project" value="TreeGrafter"/>
</dbReference>
<gene>
    <name evidence="15" type="ORF">H9812_07295</name>
</gene>
<dbReference type="InterPro" id="IPR001926">
    <property type="entry name" value="TrpB-like_PALP"/>
</dbReference>
<dbReference type="SUPFAM" id="SSF53686">
    <property type="entry name" value="Tryptophan synthase beta subunit-like PLP-dependent enzymes"/>
    <property type="match status" value="1"/>
</dbReference>
<evidence type="ECO:0000313" key="15">
    <source>
        <dbReference type="EMBL" id="HIZ25250.1"/>
    </source>
</evidence>
<dbReference type="GO" id="GO:0009088">
    <property type="term" value="P:threonine biosynthetic process"/>
    <property type="evidence" value="ECO:0007669"/>
    <property type="project" value="UniProtKB-UniRule"/>
</dbReference>
<evidence type="ECO:0000256" key="2">
    <source>
        <dbReference type="ARBA" id="ARBA00003648"/>
    </source>
</evidence>
<comment type="function">
    <text evidence="2">Catalyzes the gamma-elimination of phosphate from L-phosphohomoserine and the beta-addition of water to produce L-threonine.</text>
</comment>
<dbReference type="Pfam" id="PF14821">
    <property type="entry name" value="Thr_synth_N"/>
    <property type="match status" value="1"/>
</dbReference>
<reference evidence="15" key="2">
    <citation type="submission" date="2021-04" db="EMBL/GenBank/DDBJ databases">
        <authorList>
            <person name="Gilroy R."/>
        </authorList>
    </citation>
    <scope>NUCLEOTIDE SEQUENCE</scope>
    <source>
        <strain evidence="15">CHK33-5263</strain>
    </source>
</reference>
<keyword evidence="7" id="KW-0028">Amino-acid biosynthesis</keyword>
<sequence length="497" mass="55203">MNFISTRGEERVTGAQAIVKGIASDGGLFVPETFPAVSGAELEEMLGMDYPERAAFVLGKYLDEYDKEELLAALRKAYSQFDEGDAAPLVRVENGMYMLELFHGPTCAFKDMALTVLPYLLRKGCDLCGIREDILVLVATSGDTGKAALEGFKDALGIKVMVFYPDDGVSKMQKLQMCTQDGDNVNVVAVKGNFDDCQTGVKKIFASAECAAKLKEKGYLLSSANSINFGRLAPQIAYYFSAYCDLVTSDQIRMGDKVDFTVPTGNFGNILAAYYAKKMGLPIGMLVCASNKNNVLTEFWEKGVYDSKRTFYKTMSPSMDILVSSNLERLIFELSGRDAALTRERMASLVATGRYSIRAEELRAYRTEFYAGYASEGDTVDCMYEFFESYGYPMDTHTGVAMCVAQRYEEMLTKEIHAETHPMVVVSTASPYKFPQDVLYALTGNDVKDSFKGIKRINLLTAMKVPEQLKAIRYKPIRFKETAAPSKMFDEVLKFIG</sequence>
<feature type="modified residue" description="N6-(pyridoxal phosphate)lysine" evidence="12">
    <location>
        <position position="110"/>
    </location>
</feature>
<dbReference type="AlphaFoldDB" id="A0A9D2DY99"/>
<comment type="caution">
    <text evidence="15">The sequence shown here is derived from an EMBL/GenBank/DDBJ whole genome shotgun (WGS) entry which is preliminary data.</text>
</comment>
<dbReference type="InterPro" id="IPR037158">
    <property type="entry name" value="Thr_synth_N_sf"/>
</dbReference>
<evidence type="ECO:0000313" key="16">
    <source>
        <dbReference type="Proteomes" id="UP000824044"/>
    </source>
</evidence>
<dbReference type="InterPro" id="IPR029144">
    <property type="entry name" value="Thr_synth_N"/>
</dbReference>
<feature type="domain" description="Tryptophan synthase beta chain-like PALP" evidence="13">
    <location>
        <begin position="99"/>
        <end position="405"/>
    </location>
</feature>
<dbReference type="NCBIfam" id="TIGR00260">
    <property type="entry name" value="thrC"/>
    <property type="match status" value="1"/>
</dbReference>
<dbReference type="CDD" id="cd01560">
    <property type="entry name" value="Thr-synth_2"/>
    <property type="match status" value="1"/>
</dbReference>
<dbReference type="Gene3D" id="3.90.1380.10">
    <property type="entry name" value="Threonine synthase, N-terminal domain"/>
    <property type="match status" value="1"/>
</dbReference>
<proteinExistence type="inferred from homology"/>
<evidence type="ECO:0000256" key="5">
    <source>
        <dbReference type="ARBA" id="ARBA00013028"/>
    </source>
</evidence>
<evidence type="ECO:0000256" key="4">
    <source>
        <dbReference type="ARBA" id="ARBA00005517"/>
    </source>
</evidence>
<evidence type="ECO:0000259" key="13">
    <source>
        <dbReference type="Pfam" id="PF00291"/>
    </source>
</evidence>
<evidence type="ECO:0000256" key="1">
    <source>
        <dbReference type="ARBA" id="ARBA00001933"/>
    </source>
</evidence>
<comment type="catalytic activity">
    <reaction evidence="10">
        <text>O-phospho-L-homoserine + H2O = L-threonine + phosphate</text>
        <dbReference type="Rhea" id="RHEA:10840"/>
        <dbReference type="ChEBI" id="CHEBI:15377"/>
        <dbReference type="ChEBI" id="CHEBI:43474"/>
        <dbReference type="ChEBI" id="CHEBI:57590"/>
        <dbReference type="ChEBI" id="CHEBI:57926"/>
        <dbReference type="EC" id="4.2.3.1"/>
    </reaction>
</comment>
<feature type="domain" description="Threonine synthase N-terminal" evidence="14">
    <location>
        <begin position="3"/>
        <end position="78"/>
    </location>
</feature>
<dbReference type="PANTHER" id="PTHR43515:SF1">
    <property type="entry name" value="THREONINE SYNTHASE-LIKE 1"/>
    <property type="match status" value="1"/>
</dbReference>
<dbReference type="PANTHER" id="PTHR43515">
    <property type="entry name" value="THREONINE SYNTHASE-LIKE 1"/>
    <property type="match status" value="1"/>
</dbReference>
<dbReference type="Proteomes" id="UP000824044">
    <property type="component" value="Unassembled WGS sequence"/>
</dbReference>
<dbReference type="GO" id="GO:0004795">
    <property type="term" value="F:threonine synthase activity"/>
    <property type="evidence" value="ECO:0007669"/>
    <property type="project" value="UniProtKB-UniRule"/>
</dbReference>
<evidence type="ECO:0000259" key="14">
    <source>
        <dbReference type="Pfam" id="PF14821"/>
    </source>
</evidence>
<name>A0A9D2DY99_9FIRM</name>
<dbReference type="InterPro" id="IPR000634">
    <property type="entry name" value="Ser/Thr_deHydtase_PyrdxlP-BS"/>
</dbReference>
<evidence type="ECO:0000256" key="12">
    <source>
        <dbReference type="PIRSR" id="PIRSR604450-51"/>
    </source>
</evidence>
<dbReference type="EC" id="4.2.3.1" evidence="5 11"/>
<comment type="cofactor">
    <cofactor evidence="1 12">
        <name>pyridoxal 5'-phosphate</name>
        <dbReference type="ChEBI" id="CHEBI:597326"/>
    </cofactor>
</comment>
<dbReference type="Gene3D" id="3.40.50.1100">
    <property type="match status" value="2"/>
</dbReference>
<evidence type="ECO:0000256" key="8">
    <source>
        <dbReference type="ARBA" id="ARBA00022697"/>
    </source>
</evidence>
<dbReference type="Pfam" id="PF00291">
    <property type="entry name" value="PALP"/>
    <property type="match status" value="1"/>
</dbReference>
<dbReference type="InterPro" id="IPR004450">
    <property type="entry name" value="Thr_synthase-like"/>
</dbReference>
<accession>A0A9D2DY99</accession>
<evidence type="ECO:0000256" key="6">
    <source>
        <dbReference type="ARBA" id="ARBA00018679"/>
    </source>
</evidence>
<keyword evidence="8" id="KW-0791">Threonine biosynthesis</keyword>
<organism evidence="15 16">
    <name type="scientific">Candidatus Gallimonas intestinigallinarum</name>
    <dbReference type="NCBI Taxonomy" id="2838604"/>
    <lineage>
        <taxon>Bacteria</taxon>
        <taxon>Bacillati</taxon>
        <taxon>Bacillota</taxon>
        <taxon>Clostridia</taxon>
        <taxon>Candidatus Gallimonas</taxon>
    </lineage>
</organism>
<comment type="pathway">
    <text evidence="3">Amino-acid biosynthesis; L-threonine biosynthesis; L-threonine from L-aspartate: step 5/5.</text>
</comment>
<evidence type="ECO:0000256" key="11">
    <source>
        <dbReference type="NCBIfam" id="TIGR00260"/>
    </source>
</evidence>
<keyword evidence="15" id="KW-0456">Lyase</keyword>
<comment type="similarity">
    <text evidence="4">Belongs to the threonine synthase family.</text>
</comment>
<evidence type="ECO:0000256" key="9">
    <source>
        <dbReference type="ARBA" id="ARBA00022898"/>
    </source>
</evidence>
<dbReference type="PROSITE" id="PS00165">
    <property type="entry name" value="DEHYDRATASE_SER_THR"/>
    <property type="match status" value="1"/>
</dbReference>
<evidence type="ECO:0000256" key="7">
    <source>
        <dbReference type="ARBA" id="ARBA00022605"/>
    </source>
</evidence>
<evidence type="ECO:0000256" key="10">
    <source>
        <dbReference type="ARBA" id="ARBA00049144"/>
    </source>
</evidence>
<reference evidence="15" key="1">
    <citation type="journal article" date="2021" name="PeerJ">
        <title>Extensive microbial diversity within the chicken gut microbiome revealed by metagenomics and culture.</title>
        <authorList>
            <person name="Gilroy R."/>
            <person name="Ravi A."/>
            <person name="Getino M."/>
            <person name="Pursley I."/>
            <person name="Horton D.L."/>
            <person name="Alikhan N.F."/>
            <person name="Baker D."/>
            <person name="Gharbi K."/>
            <person name="Hall N."/>
            <person name="Watson M."/>
            <person name="Adriaenssens E.M."/>
            <person name="Foster-Nyarko E."/>
            <person name="Jarju S."/>
            <person name="Secka A."/>
            <person name="Antonio M."/>
            <person name="Oren A."/>
            <person name="Chaudhuri R.R."/>
            <person name="La Ragione R."/>
            <person name="Hildebrand F."/>
            <person name="Pallen M.J."/>
        </authorList>
    </citation>
    <scope>NUCLEOTIDE SEQUENCE</scope>
    <source>
        <strain evidence="15">CHK33-5263</strain>
    </source>
</reference>
<dbReference type="EMBL" id="DXBS01000133">
    <property type="protein sequence ID" value="HIZ25250.1"/>
    <property type="molecule type" value="Genomic_DNA"/>
</dbReference>
<dbReference type="GO" id="GO:0030170">
    <property type="term" value="F:pyridoxal phosphate binding"/>
    <property type="evidence" value="ECO:0007669"/>
    <property type="project" value="InterPro"/>
</dbReference>
<protein>
    <recommendedName>
        <fullName evidence="6 11">Threonine synthase</fullName>
        <ecNumber evidence="5 11">4.2.3.1</ecNumber>
    </recommendedName>
</protein>
<dbReference type="InterPro" id="IPR036052">
    <property type="entry name" value="TrpB-like_PALP_sf"/>
</dbReference>
<evidence type="ECO:0000256" key="3">
    <source>
        <dbReference type="ARBA" id="ARBA00004979"/>
    </source>
</evidence>
<keyword evidence="9 12" id="KW-0663">Pyridoxal phosphate</keyword>